<protein>
    <submittedName>
        <fullName evidence="2">Uncharacterized protein</fullName>
    </submittedName>
</protein>
<evidence type="ECO:0000256" key="1">
    <source>
        <dbReference type="SAM" id="MobiDB-lite"/>
    </source>
</evidence>
<proteinExistence type="predicted"/>
<feature type="region of interest" description="Disordered" evidence="1">
    <location>
        <begin position="1"/>
        <end position="55"/>
    </location>
</feature>
<evidence type="ECO:0000313" key="3">
    <source>
        <dbReference type="Proteomes" id="UP001311232"/>
    </source>
</evidence>
<dbReference type="AlphaFoldDB" id="A0AAV9S505"/>
<dbReference type="EMBL" id="JAHHUM010000891">
    <property type="protein sequence ID" value="KAK5616385.1"/>
    <property type="molecule type" value="Genomic_DNA"/>
</dbReference>
<keyword evidence="3" id="KW-1185">Reference proteome</keyword>
<evidence type="ECO:0000313" key="2">
    <source>
        <dbReference type="EMBL" id="KAK5616385.1"/>
    </source>
</evidence>
<name>A0AAV9S505_9TELE</name>
<comment type="caution">
    <text evidence="2">The sequence shown here is derived from an EMBL/GenBank/DDBJ whole genome shotgun (WGS) entry which is preliminary data.</text>
</comment>
<organism evidence="2 3">
    <name type="scientific">Crenichthys baileyi</name>
    <name type="common">White River springfish</name>
    <dbReference type="NCBI Taxonomy" id="28760"/>
    <lineage>
        <taxon>Eukaryota</taxon>
        <taxon>Metazoa</taxon>
        <taxon>Chordata</taxon>
        <taxon>Craniata</taxon>
        <taxon>Vertebrata</taxon>
        <taxon>Euteleostomi</taxon>
        <taxon>Actinopterygii</taxon>
        <taxon>Neopterygii</taxon>
        <taxon>Teleostei</taxon>
        <taxon>Neoteleostei</taxon>
        <taxon>Acanthomorphata</taxon>
        <taxon>Ovalentaria</taxon>
        <taxon>Atherinomorphae</taxon>
        <taxon>Cyprinodontiformes</taxon>
        <taxon>Goodeidae</taxon>
        <taxon>Crenichthys</taxon>
    </lineage>
</organism>
<gene>
    <name evidence="2" type="ORF">CRENBAI_013146</name>
</gene>
<accession>A0AAV9S505</accession>
<feature type="region of interest" description="Disordered" evidence="1">
    <location>
        <begin position="122"/>
        <end position="148"/>
    </location>
</feature>
<sequence length="173" mass="18542">MDLNPAEIRGGNKSSFHKFPALGSIRTRERSLKKRKKQQKTSTGGGGAPKSRAEPNFCEVCSRGSSVESQGASRELKILGSLGSHHFVVVTGVRRGSGICWSPRFRGIGTGWSDGSELPFGHGGRQAQTGGRFVSPSESLSQRRGPGGFCEENPPHMCHLHIIGFGEGKKPQS</sequence>
<reference evidence="2 3" key="1">
    <citation type="submission" date="2021-06" db="EMBL/GenBank/DDBJ databases">
        <authorList>
            <person name="Palmer J.M."/>
        </authorList>
    </citation>
    <scope>NUCLEOTIDE SEQUENCE [LARGE SCALE GENOMIC DNA]</scope>
    <source>
        <strain evidence="2 3">MEX-2019</strain>
        <tissue evidence="2">Muscle</tissue>
    </source>
</reference>
<dbReference type="Proteomes" id="UP001311232">
    <property type="component" value="Unassembled WGS sequence"/>
</dbReference>